<dbReference type="AlphaFoldDB" id="A0A417YPB8"/>
<dbReference type="Pfam" id="PF00248">
    <property type="entry name" value="Aldo_ket_red"/>
    <property type="match status" value="1"/>
</dbReference>
<dbReference type="InterPro" id="IPR036812">
    <property type="entry name" value="NAD(P)_OxRdtase_dom_sf"/>
</dbReference>
<dbReference type="EMBL" id="QWEG01000013">
    <property type="protein sequence ID" value="RHW35674.1"/>
    <property type="molecule type" value="Genomic_DNA"/>
</dbReference>
<dbReference type="SUPFAM" id="SSF51430">
    <property type="entry name" value="NAD(P)-linked oxidoreductase"/>
    <property type="match status" value="1"/>
</dbReference>
<comment type="caution">
    <text evidence="2">The sequence shown here is derived from an EMBL/GenBank/DDBJ whole genome shotgun (WGS) entry which is preliminary data.</text>
</comment>
<dbReference type="OrthoDB" id="9773828at2"/>
<dbReference type="Gene3D" id="3.20.20.100">
    <property type="entry name" value="NADP-dependent oxidoreductase domain"/>
    <property type="match status" value="1"/>
</dbReference>
<organism evidence="2 3">
    <name type="scientific">Neobacillus notoginsengisoli</name>
    <dbReference type="NCBI Taxonomy" id="1578198"/>
    <lineage>
        <taxon>Bacteria</taxon>
        <taxon>Bacillati</taxon>
        <taxon>Bacillota</taxon>
        <taxon>Bacilli</taxon>
        <taxon>Bacillales</taxon>
        <taxon>Bacillaceae</taxon>
        <taxon>Neobacillus</taxon>
    </lineage>
</organism>
<evidence type="ECO:0000259" key="1">
    <source>
        <dbReference type="Pfam" id="PF00248"/>
    </source>
</evidence>
<feature type="domain" description="NADP-dependent oxidoreductase" evidence="1">
    <location>
        <begin position="15"/>
        <end position="300"/>
    </location>
</feature>
<dbReference type="RefSeq" id="WP_118923265.1">
    <property type="nucleotide sequence ID" value="NZ_QWEG01000013.1"/>
</dbReference>
<accession>A0A417YPB8</accession>
<evidence type="ECO:0000313" key="2">
    <source>
        <dbReference type="EMBL" id="RHW35674.1"/>
    </source>
</evidence>
<keyword evidence="3" id="KW-1185">Reference proteome</keyword>
<reference evidence="2 3" key="1">
    <citation type="journal article" date="2017" name="Int. J. Syst. Evol. Microbiol.">
        <title>Bacillus notoginsengisoli sp. nov., a novel bacterium isolated from the rhizosphere of Panax notoginseng.</title>
        <authorList>
            <person name="Zhang M.Y."/>
            <person name="Cheng J."/>
            <person name="Cai Y."/>
            <person name="Zhang T.Y."/>
            <person name="Wu Y.Y."/>
            <person name="Manikprabhu D."/>
            <person name="Li W.J."/>
            <person name="Zhang Y.X."/>
        </authorList>
    </citation>
    <scope>NUCLEOTIDE SEQUENCE [LARGE SCALE GENOMIC DNA]</scope>
    <source>
        <strain evidence="2 3">JCM 30743</strain>
    </source>
</reference>
<dbReference type="InterPro" id="IPR050523">
    <property type="entry name" value="AKR_Detox_Biosynth"/>
</dbReference>
<dbReference type="InterPro" id="IPR023210">
    <property type="entry name" value="NADP_OxRdtase_dom"/>
</dbReference>
<dbReference type="GO" id="GO:0005829">
    <property type="term" value="C:cytosol"/>
    <property type="evidence" value="ECO:0007669"/>
    <property type="project" value="TreeGrafter"/>
</dbReference>
<dbReference type="Proteomes" id="UP000284416">
    <property type="component" value="Unassembled WGS sequence"/>
</dbReference>
<proteinExistence type="predicted"/>
<gene>
    <name evidence="2" type="ORF">D1B31_18700</name>
</gene>
<dbReference type="PANTHER" id="PTHR43364:SF1">
    <property type="entry name" value="OXIDOREDUCTASE YDHF"/>
    <property type="match status" value="1"/>
</dbReference>
<dbReference type="CDD" id="cd19092">
    <property type="entry name" value="AKR_BsYcsN_EcYdhF-like"/>
    <property type="match status" value="1"/>
</dbReference>
<sequence length="324" mass="36554">MRKMPLDKRDITDSRLVLGCMGFGGAWDNSPITAEDEKKAERGIETALEVGIRMFDHADIYTRGKAEKVFGNWLKKNHDIREQIVIQSKCGIRFAEDNIPGRYDFSRDYILQSVDGILDRLGTDYLDILLLHRPDPLMEPEEVAEAFERLKESGKVRNFGVSNMNAGQMKLLQAYIGTPLVVNQLEMSVKKLDWVDQGVHVNQPAGRESHFAEGLLEHCMLHDIQIQAWSPLAKGIYSGGMEPVTEAEKSSAALVAKLAEEKGTTREAIVLGWLMRHPANIQPVIGTTDPERIKHCQDAVRQASLMTRDEWYSLYVTSRGHRLP</sequence>
<name>A0A417YPB8_9BACI</name>
<evidence type="ECO:0000313" key="3">
    <source>
        <dbReference type="Proteomes" id="UP000284416"/>
    </source>
</evidence>
<protein>
    <submittedName>
        <fullName evidence="2">Aldo/keto reductase</fullName>
    </submittedName>
</protein>
<dbReference type="PANTHER" id="PTHR43364">
    <property type="entry name" value="NADH-SPECIFIC METHYLGLYOXAL REDUCTASE-RELATED"/>
    <property type="match status" value="1"/>
</dbReference>